<comment type="caution">
    <text evidence="1">The sequence shown here is derived from an EMBL/GenBank/DDBJ whole genome shotgun (WGS) entry which is preliminary data.</text>
</comment>
<protein>
    <recommendedName>
        <fullName evidence="2">DNA methylase N-4/N-6 domain-containing protein</fullName>
    </recommendedName>
</protein>
<reference evidence="1" key="1">
    <citation type="journal article" date="2015" name="Nature">
        <title>Complex archaea that bridge the gap between prokaryotes and eukaryotes.</title>
        <authorList>
            <person name="Spang A."/>
            <person name="Saw J.H."/>
            <person name="Jorgensen S.L."/>
            <person name="Zaremba-Niedzwiedzka K."/>
            <person name="Martijn J."/>
            <person name="Lind A.E."/>
            <person name="van Eijk R."/>
            <person name="Schleper C."/>
            <person name="Guy L."/>
            <person name="Ettema T.J."/>
        </authorList>
    </citation>
    <scope>NUCLEOTIDE SEQUENCE</scope>
</reference>
<gene>
    <name evidence="1" type="ORF">LCGC14_1905920</name>
</gene>
<sequence length="205" mass="23967">MSPTRPRLQKPKLVKSVSNSQGEILRWIIQLHCPDGFDLDPTYSKGVFYKDVLEPRFKSDLAPQIDGVEQADCTDLPIQPNSLRSIVFDPPFMFGKHGQTENNIMNKRFTMFDSFADLCVMYQDSLKEFHRILKRKGILVFKCQDYTDSKTTMTHCLVYQWAELFGFYAKDLFILLANGGRIYNPSLRQKHARKFHSYLWVLEKK</sequence>
<evidence type="ECO:0000313" key="1">
    <source>
        <dbReference type="EMBL" id="KKL90315.1"/>
    </source>
</evidence>
<dbReference type="InterPro" id="IPR029063">
    <property type="entry name" value="SAM-dependent_MTases_sf"/>
</dbReference>
<dbReference type="SUPFAM" id="SSF53335">
    <property type="entry name" value="S-adenosyl-L-methionine-dependent methyltransferases"/>
    <property type="match status" value="1"/>
</dbReference>
<evidence type="ECO:0008006" key="2">
    <source>
        <dbReference type="Google" id="ProtNLM"/>
    </source>
</evidence>
<dbReference type="Gene3D" id="3.40.50.150">
    <property type="entry name" value="Vaccinia Virus protein VP39"/>
    <property type="match status" value="1"/>
</dbReference>
<dbReference type="EMBL" id="LAZR01020040">
    <property type="protein sequence ID" value="KKL90315.1"/>
    <property type="molecule type" value="Genomic_DNA"/>
</dbReference>
<organism evidence="1">
    <name type="scientific">marine sediment metagenome</name>
    <dbReference type="NCBI Taxonomy" id="412755"/>
    <lineage>
        <taxon>unclassified sequences</taxon>
        <taxon>metagenomes</taxon>
        <taxon>ecological metagenomes</taxon>
    </lineage>
</organism>
<accession>A0A0F9I934</accession>
<proteinExistence type="predicted"/>
<dbReference type="AlphaFoldDB" id="A0A0F9I934"/>
<name>A0A0F9I934_9ZZZZ</name>